<dbReference type="EMBL" id="JAPQKS010000005">
    <property type="protein sequence ID" value="KAJ5225951.1"/>
    <property type="molecule type" value="Genomic_DNA"/>
</dbReference>
<reference evidence="2" key="2">
    <citation type="journal article" date="2023" name="IMA Fungus">
        <title>Comparative genomic study of the Penicillium genus elucidates a diverse pangenome and 15 lateral gene transfer events.</title>
        <authorList>
            <person name="Petersen C."/>
            <person name="Sorensen T."/>
            <person name="Nielsen M.R."/>
            <person name="Sondergaard T.E."/>
            <person name="Sorensen J.L."/>
            <person name="Fitzpatrick D.A."/>
            <person name="Frisvad J.C."/>
            <person name="Nielsen K.L."/>
        </authorList>
    </citation>
    <scope>NUCLEOTIDE SEQUENCE</scope>
    <source>
        <strain evidence="2">IBT 19713</strain>
    </source>
</reference>
<dbReference type="Proteomes" id="UP001150941">
    <property type="component" value="Unassembled WGS sequence"/>
</dbReference>
<accession>A0A9W9TKA9</accession>
<feature type="compositionally biased region" description="Low complexity" evidence="1">
    <location>
        <begin position="374"/>
        <end position="385"/>
    </location>
</feature>
<feature type="compositionally biased region" description="Polar residues" evidence="1">
    <location>
        <begin position="1"/>
        <end position="11"/>
    </location>
</feature>
<evidence type="ECO:0000313" key="2">
    <source>
        <dbReference type="EMBL" id="KAJ5225951.1"/>
    </source>
</evidence>
<organism evidence="2 3">
    <name type="scientific">Penicillium chermesinum</name>
    <dbReference type="NCBI Taxonomy" id="63820"/>
    <lineage>
        <taxon>Eukaryota</taxon>
        <taxon>Fungi</taxon>
        <taxon>Dikarya</taxon>
        <taxon>Ascomycota</taxon>
        <taxon>Pezizomycotina</taxon>
        <taxon>Eurotiomycetes</taxon>
        <taxon>Eurotiomycetidae</taxon>
        <taxon>Eurotiales</taxon>
        <taxon>Aspergillaceae</taxon>
        <taxon>Penicillium</taxon>
    </lineage>
</organism>
<comment type="caution">
    <text evidence="2">The sequence shown here is derived from an EMBL/GenBank/DDBJ whole genome shotgun (WGS) entry which is preliminary data.</text>
</comment>
<keyword evidence="3" id="KW-1185">Reference proteome</keyword>
<feature type="region of interest" description="Disordered" evidence="1">
    <location>
        <begin position="778"/>
        <end position="802"/>
    </location>
</feature>
<feature type="compositionally biased region" description="Pro residues" evidence="1">
    <location>
        <begin position="461"/>
        <end position="474"/>
    </location>
</feature>
<evidence type="ECO:0000256" key="1">
    <source>
        <dbReference type="SAM" id="MobiDB-lite"/>
    </source>
</evidence>
<proteinExistence type="predicted"/>
<feature type="region of interest" description="Disordered" evidence="1">
    <location>
        <begin position="180"/>
        <end position="226"/>
    </location>
</feature>
<dbReference type="RefSeq" id="XP_058329362.1">
    <property type="nucleotide sequence ID" value="XM_058476472.1"/>
</dbReference>
<feature type="compositionally biased region" description="Low complexity" evidence="1">
    <location>
        <begin position="207"/>
        <end position="226"/>
    </location>
</feature>
<feature type="region of interest" description="Disordered" evidence="1">
    <location>
        <begin position="1"/>
        <end position="24"/>
    </location>
</feature>
<gene>
    <name evidence="2" type="ORF">N7468_007176</name>
</gene>
<dbReference type="GeneID" id="83203775"/>
<feature type="region of interest" description="Disordered" evidence="1">
    <location>
        <begin position="266"/>
        <end position="487"/>
    </location>
</feature>
<dbReference type="OrthoDB" id="5333304at2759"/>
<feature type="compositionally biased region" description="Polar residues" evidence="1">
    <location>
        <begin position="439"/>
        <end position="455"/>
    </location>
</feature>
<name>A0A9W9TKA9_9EURO</name>
<feature type="region of interest" description="Disordered" evidence="1">
    <location>
        <begin position="641"/>
        <end position="709"/>
    </location>
</feature>
<feature type="region of interest" description="Disordered" evidence="1">
    <location>
        <begin position="56"/>
        <end position="76"/>
    </location>
</feature>
<reference evidence="2" key="1">
    <citation type="submission" date="2022-11" db="EMBL/GenBank/DDBJ databases">
        <authorList>
            <person name="Petersen C."/>
        </authorList>
    </citation>
    <scope>NUCLEOTIDE SEQUENCE</scope>
    <source>
        <strain evidence="2">IBT 19713</strain>
    </source>
</reference>
<sequence length="828" mass="93261">MATAHGSTTHISAGLMAHSAPRSPNEVQEYERILKIRDEILSGIHPRLKVPEHVLRKPGTRLGQNESCSGHPPSRPLQSPITLGLLAIHPSLLHMPPPTIRTAAKPASEINPILLTKSDDLVRAELGLQRQRMERSIREQLELQKRELKQKPLAQDTKPDFDVSEVLHKGLEIVKPVSLSDPTEITEQNDSFDDNSYYSSKAPDSPPNVDQPSPSPVSPAAAPAPASAPNAALMEIYNEVEQMKKSSLSEKEIFAAMYRRMMELGMRPEAVDQPESEQSKHTDHVADCGLPEAQKRSNPSQGEDSHHQDVQQQIEAPEEPEYSPPMSLAPPIDIREQRSATNASSKIRHSTRAQDAYEPASPRNVRVVRNHITSPVAPRPSRVSPLAMPQVPVVHPAEQTVFGSERSQPDPESIRPNPSAPAGELMPRKRRRVQERGQDSQTSSYQKQLDESSTAYIKPEPVSPPPFTDDPPVPVHGQHPARPVYIDVESPRYTPVLERPEISGRAPVYEVEPYHEAVAVHGPPRTISRVSSRRPLRSDPDLRRVASLQYARQADYPQYVDADPRDIQPASYAYVERRAPEQPRYYEHVQPVHAPGSHYVAYDDYQRPVYRDPYYEEAPPQAQVASAPQRRFVIDEHGNEYEMIPSRRSQPMAPPPRPISRAPQPKGESYDDRASHRAPSIRASSVIQDPYGDRRYIQEMPPPDPAYRRRVVSDYARPVASERRAYVPMEVPESYSRGGSMQVPEYLHHRPAYVDEYGQPQERMIRTASVRPASVRYEEPREPVQHVGNVHPSGPSRDVGAYMEENTSGNYAELPYKYDAKYPRERPY</sequence>
<feature type="compositionally biased region" description="Basic and acidic residues" evidence="1">
    <location>
        <begin position="277"/>
        <end position="286"/>
    </location>
</feature>
<evidence type="ECO:0000313" key="3">
    <source>
        <dbReference type="Proteomes" id="UP001150941"/>
    </source>
</evidence>
<protein>
    <submittedName>
        <fullName evidence="2">Uncharacterized protein</fullName>
    </submittedName>
</protein>
<dbReference type="AlphaFoldDB" id="A0A9W9TKA9"/>